<gene>
    <name evidence="10" type="ORF">KY290_014849</name>
</gene>
<accession>A0ABQ7VQY3</accession>
<sequence length="309" mass="34228">MLLKNSSQGRTLGNSVNQPISLEAKPWSNVPKSLGDSQNMFPISDFDDCKDCFDLNGREKTRWTVKKDAGVDFSIDEVIAVTKDGTIRIGMNTGGGVATFAGVKAWCAVLATSSVLVEQLEKVYAPLIDGIMIGIRSRRSPYDRSSRRRQHDHPFVLGLQATISPHSNSHNGGITIINVNSRDLVERALMQQHVQDYFNGGLSPNSSDDSQPASELFDDQRAYTEEKEDDAILLGYFKTRIHCVADGVNNPTETKEICAICQAEFEHEESIGTLGCGHEYHTGCIKQWLLRKKDCPMCRASVLPRIHSI</sequence>
<evidence type="ECO:0000256" key="5">
    <source>
        <dbReference type="ARBA" id="ARBA00022771"/>
    </source>
</evidence>
<comment type="catalytic activity">
    <reaction evidence="1">
        <text>S-ubiquitinyl-[E2 ubiquitin-conjugating enzyme]-L-cysteine + [acceptor protein]-L-lysine = [E2 ubiquitin-conjugating enzyme]-L-cysteine + N(6)-ubiquitinyl-[acceptor protein]-L-lysine.</text>
        <dbReference type="EC" id="2.3.2.27"/>
    </reaction>
</comment>
<organism evidence="10 11">
    <name type="scientific">Solanum tuberosum</name>
    <name type="common">Potato</name>
    <dbReference type="NCBI Taxonomy" id="4113"/>
    <lineage>
        <taxon>Eukaryota</taxon>
        <taxon>Viridiplantae</taxon>
        <taxon>Streptophyta</taxon>
        <taxon>Embryophyta</taxon>
        <taxon>Tracheophyta</taxon>
        <taxon>Spermatophyta</taxon>
        <taxon>Magnoliopsida</taxon>
        <taxon>eudicotyledons</taxon>
        <taxon>Gunneridae</taxon>
        <taxon>Pentapetalae</taxon>
        <taxon>asterids</taxon>
        <taxon>lamiids</taxon>
        <taxon>Solanales</taxon>
        <taxon>Solanaceae</taxon>
        <taxon>Solanoideae</taxon>
        <taxon>Solaneae</taxon>
        <taxon>Solanum</taxon>
    </lineage>
</organism>
<evidence type="ECO:0000259" key="9">
    <source>
        <dbReference type="PROSITE" id="PS50089"/>
    </source>
</evidence>
<keyword evidence="6" id="KW-0833">Ubl conjugation pathway</keyword>
<dbReference type="EC" id="2.3.2.27" evidence="2"/>
<dbReference type="PANTHER" id="PTHR22937:SF175">
    <property type="entry name" value="RING-TYPE E3 UBIQUITIN TRANSFERASE"/>
    <property type="match status" value="1"/>
</dbReference>
<protein>
    <recommendedName>
        <fullName evidence="2">RING-type E3 ubiquitin transferase</fullName>
        <ecNumber evidence="2">2.3.2.27</ecNumber>
    </recommendedName>
</protein>
<keyword evidence="7" id="KW-0862">Zinc</keyword>
<keyword evidence="4" id="KW-0479">Metal-binding</keyword>
<evidence type="ECO:0000256" key="8">
    <source>
        <dbReference type="PROSITE-ProRule" id="PRU00175"/>
    </source>
</evidence>
<evidence type="ECO:0000256" key="7">
    <source>
        <dbReference type="ARBA" id="ARBA00022833"/>
    </source>
</evidence>
<dbReference type="SMART" id="SM00184">
    <property type="entry name" value="RING"/>
    <property type="match status" value="1"/>
</dbReference>
<reference evidence="10 11" key="1">
    <citation type="journal article" date="2021" name="bioRxiv">
        <title>Chromosome-scale and haplotype-resolved genome assembly of a tetraploid potato cultivar.</title>
        <authorList>
            <person name="Sun H."/>
            <person name="Jiao W.-B."/>
            <person name="Krause K."/>
            <person name="Campoy J.A."/>
            <person name="Goel M."/>
            <person name="Folz-Donahue K."/>
            <person name="Kukat C."/>
            <person name="Huettel B."/>
            <person name="Schneeberger K."/>
        </authorList>
    </citation>
    <scope>NUCLEOTIDE SEQUENCE [LARGE SCALE GENOMIC DNA]</scope>
    <source>
        <strain evidence="10">SolTubOtavaFocal</strain>
        <tissue evidence="10">Leaves</tissue>
    </source>
</reference>
<evidence type="ECO:0000256" key="4">
    <source>
        <dbReference type="ARBA" id="ARBA00022723"/>
    </source>
</evidence>
<dbReference type="Proteomes" id="UP000826656">
    <property type="component" value="Unassembled WGS sequence"/>
</dbReference>
<dbReference type="PANTHER" id="PTHR22937">
    <property type="entry name" value="E3 UBIQUITIN-PROTEIN LIGASE RNF165"/>
    <property type="match status" value="1"/>
</dbReference>
<evidence type="ECO:0000256" key="6">
    <source>
        <dbReference type="ARBA" id="ARBA00022786"/>
    </source>
</evidence>
<keyword evidence="5 8" id="KW-0863">Zinc-finger</keyword>
<dbReference type="InterPro" id="IPR013083">
    <property type="entry name" value="Znf_RING/FYVE/PHD"/>
</dbReference>
<evidence type="ECO:0000313" key="11">
    <source>
        <dbReference type="Proteomes" id="UP000826656"/>
    </source>
</evidence>
<dbReference type="PROSITE" id="PS50089">
    <property type="entry name" value="ZF_RING_2"/>
    <property type="match status" value="1"/>
</dbReference>
<dbReference type="Gene3D" id="3.30.40.10">
    <property type="entry name" value="Zinc/RING finger domain, C3HC4 (zinc finger)"/>
    <property type="match status" value="1"/>
</dbReference>
<proteinExistence type="predicted"/>
<dbReference type="InterPro" id="IPR045191">
    <property type="entry name" value="MBR1/2-like"/>
</dbReference>
<dbReference type="SUPFAM" id="SSF57850">
    <property type="entry name" value="RING/U-box"/>
    <property type="match status" value="1"/>
</dbReference>
<dbReference type="EMBL" id="JAIVGD010000011">
    <property type="protein sequence ID" value="KAH0770868.1"/>
    <property type="molecule type" value="Genomic_DNA"/>
</dbReference>
<dbReference type="Pfam" id="PF13639">
    <property type="entry name" value="zf-RING_2"/>
    <property type="match status" value="1"/>
</dbReference>
<comment type="caution">
    <text evidence="10">The sequence shown here is derived from an EMBL/GenBank/DDBJ whole genome shotgun (WGS) entry which is preliminary data.</text>
</comment>
<evidence type="ECO:0000256" key="3">
    <source>
        <dbReference type="ARBA" id="ARBA00022679"/>
    </source>
</evidence>
<evidence type="ECO:0000313" key="10">
    <source>
        <dbReference type="EMBL" id="KAH0770868.1"/>
    </source>
</evidence>
<evidence type="ECO:0000256" key="1">
    <source>
        <dbReference type="ARBA" id="ARBA00000900"/>
    </source>
</evidence>
<name>A0ABQ7VQY3_SOLTU</name>
<evidence type="ECO:0000256" key="2">
    <source>
        <dbReference type="ARBA" id="ARBA00012483"/>
    </source>
</evidence>
<dbReference type="InterPro" id="IPR001841">
    <property type="entry name" value="Znf_RING"/>
</dbReference>
<keyword evidence="11" id="KW-1185">Reference proteome</keyword>
<keyword evidence="3" id="KW-0808">Transferase</keyword>
<feature type="domain" description="RING-type" evidence="9">
    <location>
        <begin position="258"/>
        <end position="299"/>
    </location>
</feature>